<dbReference type="EMBL" id="JQCN01000069">
    <property type="protein sequence ID" value="KRN95881.1"/>
    <property type="molecule type" value="Genomic_DNA"/>
</dbReference>
<dbReference type="GO" id="GO:0004175">
    <property type="term" value="F:endopeptidase activity"/>
    <property type="evidence" value="ECO:0007669"/>
    <property type="project" value="UniProtKB-ARBA"/>
</dbReference>
<dbReference type="InterPro" id="IPR003675">
    <property type="entry name" value="Rce1/LyrA-like_dom"/>
</dbReference>
<evidence type="ECO:0000256" key="1">
    <source>
        <dbReference type="ARBA" id="ARBA00009067"/>
    </source>
</evidence>
<evidence type="ECO:0000256" key="2">
    <source>
        <dbReference type="SAM" id="Phobius"/>
    </source>
</evidence>
<feature type="transmembrane region" description="Helical" evidence="2">
    <location>
        <begin position="173"/>
        <end position="193"/>
    </location>
</feature>
<feature type="transmembrane region" description="Helical" evidence="2">
    <location>
        <begin position="132"/>
        <end position="153"/>
    </location>
</feature>
<keyword evidence="2" id="KW-1133">Transmembrane helix</keyword>
<dbReference type="GO" id="GO:0080120">
    <property type="term" value="P:CAAX-box protein maturation"/>
    <property type="evidence" value="ECO:0007669"/>
    <property type="project" value="UniProtKB-ARBA"/>
</dbReference>
<feature type="transmembrane region" description="Helical" evidence="2">
    <location>
        <begin position="232"/>
        <end position="249"/>
    </location>
</feature>
<feature type="transmembrane region" description="Helical" evidence="2">
    <location>
        <begin position="7"/>
        <end position="27"/>
    </location>
</feature>
<gene>
    <name evidence="4" type="ORF">IV66_GL000905</name>
</gene>
<dbReference type="OrthoDB" id="2324340at2"/>
<sequence>MTNWKRWYKVVFLFILFHIIYFGGQFLVELPAAHGDTSWQGILQVVAVFTMLLLFFGGYAWYIEHHVKVAPHYSFITHVGHLISSITNGLLIIVVLNMILQFILQILHIVPETAQNQAGINQMLKLNAMSKFVTLFLAVVVAPVCEETMYRLLLIGPIKTRRVNPAQNHRKKLAVVSWTFFILAHMGQQLYGAFVAPSWNAIVAVITASATYGILSFVIVREYYLHGSLARSLAIHMTWNALAAGTLLFT</sequence>
<name>A0A0R2L261_9LACO</name>
<dbReference type="Proteomes" id="UP000051886">
    <property type="component" value="Unassembled WGS sequence"/>
</dbReference>
<dbReference type="AlphaFoldDB" id="A0A0R2L261"/>
<dbReference type="RefSeq" id="WP_017867814.1">
    <property type="nucleotide sequence ID" value="NZ_BJYB01000006.1"/>
</dbReference>
<comment type="caution">
    <text evidence="4">The sequence shown here is derived from an EMBL/GenBank/DDBJ whole genome shotgun (WGS) entry which is preliminary data.</text>
</comment>
<keyword evidence="5" id="KW-1185">Reference proteome</keyword>
<dbReference type="PATRIC" id="fig|449659.4.peg.911"/>
<keyword evidence="2" id="KW-0472">Membrane</keyword>
<feature type="domain" description="CAAX prenyl protease 2/Lysostaphin resistance protein A-like" evidence="3">
    <location>
        <begin position="131"/>
        <end position="242"/>
    </location>
</feature>
<evidence type="ECO:0000313" key="5">
    <source>
        <dbReference type="Proteomes" id="UP000051886"/>
    </source>
</evidence>
<feature type="transmembrane region" description="Helical" evidence="2">
    <location>
        <begin position="82"/>
        <end position="104"/>
    </location>
</feature>
<evidence type="ECO:0000259" key="3">
    <source>
        <dbReference type="Pfam" id="PF02517"/>
    </source>
</evidence>
<dbReference type="Pfam" id="PF02517">
    <property type="entry name" value="Rce1-like"/>
    <property type="match status" value="1"/>
</dbReference>
<reference evidence="4 5" key="1">
    <citation type="journal article" date="2015" name="Genome Announc.">
        <title>Expanding the biotechnology potential of lactobacilli through comparative genomics of 213 strains and associated genera.</title>
        <authorList>
            <person name="Sun Z."/>
            <person name="Harris H.M."/>
            <person name="McCann A."/>
            <person name="Guo C."/>
            <person name="Argimon S."/>
            <person name="Zhang W."/>
            <person name="Yang X."/>
            <person name="Jeffery I.B."/>
            <person name="Cooney J.C."/>
            <person name="Kagawa T.F."/>
            <person name="Liu W."/>
            <person name="Song Y."/>
            <person name="Salvetti E."/>
            <person name="Wrobel A."/>
            <person name="Rasinkangas P."/>
            <person name="Parkhill J."/>
            <person name="Rea M.C."/>
            <person name="O'Sullivan O."/>
            <person name="Ritari J."/>
            <person name="Douillard F.P."/>
            <person name="Paul Ross R."/>
            <person name="Yang R."/>
            <person name="Briner A.E."/>
            <person name="Felis G.E."/>
            <person name="de Vos W.M."/>
            <person name="Barrangou R."/>
            <person name="Klaenhammer T.R."/>
            <person name="Caufield P.W."/>
            <person name="Cui Y."/>
            <person name="Zhang H."/>
            <person name="O'Toole P.W."/>
        </authorList>
    </citation>
    <scope>NUCLEOTIDE SEQUENCE [LARGE SCALE GENOMIC DNA]</scope>
    <source>
        <strain evidence="4 5">NBRC 103219</strain>
    </source>
</reference>
<evidence type="ECO:0000313" key="4">
    <source>
        <dbReference type="EMBL" id="KRN95881.1"/>
    </source>
</evidence>
<accession>A0A0R2L261</accession>
<proteinExistence type="inferred from homology"/>
<organism evidence="4 5">
    <name type="scientific">Ligilactobacillus pobuzihii</name>
    <dbReference type="NCBI Taxonomy" id="449659"/>
    <lineage>
        <taxon>Bacteria</taxon>
        <taxon>Bacillati</taxon>
        <taxon>Bacillota</taxon>
        <taxon>Bacilli</taxon>
        <taxon>Lactobacillales</taxon>
        <taxon>Lactobacillaceae</taxon>
        <taxon>Ligilactobacillus</taxon>
    </lineage>
</organism>
<comment type="similarity">
    <text evidence="1">Belongs to the UPF0177 family.</text>
</comment>
<feature type="transmembrane region" description="Helical" evidence="2">
    <location>
        <begin position="39"/>
        <end position="62"/>
    </location>
</feature>
<feature type="transmembrane region" description="Helical" evidence="2">
    <location>
        <begin position="199"/>
        <end position="220"/>
    </location>
</feature>
<dbReference type="STRING" id="449659.IV66_GL000905"/>
<protein>
    <recommendedName>
        <fullName evidence="3">CAAX prenyl protease 2/Lysostaphin resistance protein A-like domain-containing protein</fullName>
    </recommendedName>
</protein>
<keyword evidence="2" id="KW-0812">Transmembrane</keyword>